<keyword evidence="3 7" id="KW-1133">Transmembrane helix</keyword>
<comment type="function">
    <text evidence="7">Functions as a peptidoglycan terminase that cleaves nascent peptidoglycan strands endolytically to terminate their elongation.</text>
</comment>
<reference evidence="8 9" key="1">
    <citation type="submission" date="2016-10" db="EMBL/GenBank/DDBJ databases">
        <authorList>
            <person name="de Groot N.N."/>
        </authorList>
    </citation>
    <scope>NUCLEOTIDE SEQUENCE [LARGE SCALE GENOMIC DNA]</scope>
    <source>
        <strain evidence="8 9">CGMCC 1.7031</strain>
    </source>
</reference>
<keyword evidence="4 7" id="KW-0472">Membrane</keyword>
<dbReference type="OrthoDB" id="9814591at2"/>
<evidence type="ECO:0000256" key="2">
    <source>
        <dbReference type="ARBA" id="ARBA00022692"/>
    </source>
</evidence>
<proteinExistence type="inferred from homology"/>
<dbReference type="GO" id="GO:0005886">
    <property type="term" value="C:plasma membrane"/>
    <property type="evidence" value="ECO:0007669"/>
    <property type="project" value="UniProtKB-UniRule"/>
</dbReference>
<dbReference type="Gene3D" id="3.30.160.60">
    <property type="entry name" value="Classic Zinc Finger"/>
    <property type="match status" value="1"/>
</dbReference>
<dbReference type="NCBIfam" id="TIGR00247">
    <property type="entry name" value="endolytic transglycosylase MltG"/>
    <property type="match status" value="1"/>
</dbReference>
<dbReference type="GO" id="GO:0008932">
    <property type="term" value="F:lytic endotransglycosylase activity"/>
    <property type="evidence" value="ECO:0007669"/>
    <property type="project" value="UniProtKB-UniRule"/>
</dbReference>
<evidence type="ECO:0000256" key="4">
    <source>
        <dbReference type="ARBA" id="ARBA00023136"/>
    </source>
</evidence>
<keyword evidence="2 7" id="KW-0812">Transmembrane</keyword>
<dbReference type="PANTHER" id="PTHR30518">
    <property type="entry name" value="ENDOLYTIC MUREIN TRANSGLYCOSYLASE"/>
    <property type="match status" value="1"/>
</dbReference>
<evidence type="ECO:0000256" key="1">
    <source>
        <dbReference type="ARBA" id="ARBA00022475"/>
    </source>
</evidence>
<dbReference type="AlphaFoldDB" id="A0A1G5HJ23"/>
<dbReference type="InterPro" id="IPR003770">
    <property type="entry name" value="MLTG-like"/>
</dbReference>
<dbReference type="EC" id="4.2.2.29" evidence="7"/>
<evidence type="ECO:0000256" key="7">
    <source>
        <dbReference type="HAMAP-Rule" id="MF_02065"/>
    </source>
</evidence>
<name>A0A1G5HJ23_9FLAO</name>
<feature type="site" description="Important for catalytic activity" evidence="7">
    <location>
        <position position="216"/>
    </location>
</feature>
<dbReference type="GO" id="GO:0071555">
    <property type="term" value="P:cell wall organization"/>
    <property type="evidence" value="ECO:0007669"/>
    <property type="project" value="UniProtKB-KW"/>
</dbReference>
<evidence type="ECO:0000313" key="8">
    <source>
        <dbReference type="EMBL" id="SCY63773.1"/>
    </source>
</evidence>
<keyword evidence="6 7" id="KW-0961">Cell wall biogenesis/degradation</keyword>
<comment type="similarity">
    <text evidence="7">Belongs to the transglycosylase MltG family.</text>
</comment>
<dbReference type="PANTHER" id="PTHR30518:SF2">
    <property type="entry name" value="ENDOLYTIC MUREIN TRANSGLYCOSYLASE"/>
    <property type="match status" value="1"/>
</dbReference>
<accession>A0A1G5HJ23</accession>
<dbReference type="CDD" id="cd08010">
    <property type="entry name" value="MltG_like"/>
    <property type="match status" value="1"/>
</dbReference>
<dbReference type="STRING" id="490189.SAMN02927903_01866"/>
<comment type="catalytic activity">
    <reaction evidence="7">
        <text>a peptidoglycan chain = a peptidoglycan chain with N-acetyl-1,6-anhydromuramyl-[peptide] at the reducing end + a peptidoglycan chain with N-acetylglucosamine at the non-reducing end.</text>
        <dbReference type="EC" id="4.2.2.29"/>
    </reaction>
</comment>
<dbReference type="EMBL" id="FMVF01000008">
    <property type="protein sequence ID" value="SCY63773.1"/>
    <property type="molecule type" value="Genomic_DNA"/>
</dbReference>
<keyword evidence="1 7" id="KW-1003">Cell membrane</keyword>
<evidence type="ECO:0000256" key="3">
    <source>
        <dbReference type="ARBA" id="ARBA00022989"/>
    </source>
</evidence>
<dbReference type="Pfam" id="PF02618">
    <property type="entry name" value="YceG"/>
    <property type="match status" value="1"/>
</dbReference>
<keyword evidence="9" id="KW-1185">Reference proteome</keyword>
<sequence length="347" mass="39601">MTTRKIIGLASVAIVTGLIVYGYIMYRNIFSGNTKFTQREVYVTIPTGSDYEAVKKIMAQYVDDMERFDGVAEKKSYPQRDDKSGRFLITRGMNSNDIVNALRVNVPVDLTFNNQERLEDLAGRVSHQIEADSLSLLTAFKDPEFLKENGFTEDDVLSMFIPNSYEFFWNTSATKFRDRMAKEFRKFWDEDRTAKAKAQNLTPIQATVLASIVHKETVKKDERPRVAGVYLNRYAKGMKLEADPTVIFAVKKNSGDWNQVIKRVLNKDLATDSPYNTYMYATLPPGPIAMPDITAIDAVLNPEKHNYIYFCASVTNFGYHEFAVTPAQHEANRQKYVAWINSQGIKR</sequence>
<dbReference type="GO" id="GO:0009252">
    <property type="term" value="P:peptidoglycan biosynthetic process"/>
    <property type="evidence" value="ECO:0007669"/>
    <property type="project" value="UniProtKB-UniRule"/>
</dbReference>
<evidence type="ECO:0000256" key="6">
    <source>
        <dbReference type="ARBA" id="ARBA00023316"/>
    </source>
</evidence>
<keyword evidence="5 7" id="KW-0456">Lyase</keyword>
<dbReference type="HAMAP" id="MF_02065">
    <property type="entry name" value="MltG"/>
    <property type="match status" value="1"/>
</dbReference>
<organism evidence="8 9">
    <name type="scientific">Flavobacterium caeni</name>
    <dbReference type="NCBI Taxonomy" id="490189"/>
    <lineage>
        <taxon>Bacteria</taxon>
        <taxon>Pseudomonadati</taxon>
        <taxon>Bacteroidota</taxon>
        <taxon>Flavobacteriia</taxon>
        <taxon>Flavobacteriales</taxon>
        <taxon>Flavobacteriaceae</taxon>
        <taxon>Flavobacterium</taxon>
    </lineage>
</organism>
<gene>
    <name evidence="7" type="primary">mltG</name>
    <name evidence="8" type="ORF">SAMN02927903_01866</name>
</gene>
<evidence type="ECO:0000256" key="5">
    <source>
        <dbReference type="ARBA" id="ARBA00023239"/>
    </source>
</evidence>
<dbReference type="RefSeq" id="WP_091142323.1">
    <property type="nucleotide sequence ID" value="NZ_FMVF01000008.1"/>
</dbReference>
<protein>
    <recommendedName>
        <fullName evidence="7">Endolytic murein transglycosylase</fullName>
        <ecNumber evidence="7">4.2.2.29</ecNumber>
    </recommendedName>
    <alternativeName>
        <fullName evidence="7">Peptidoglycan lytic transglycosylase</fullName>
    </alternativeName>
    <alternativeName>
        <fullName evidence="7">Peptidoglycan polymerization terminase</fullName>
    </alternativeName>
</protein>
<evidence type="ECO:0000313" key="9">
    <source>
        <dbReference type="Proteomes" id="UP000199354"/>
    </source>
</evidence>
<dbReference type="Proteomes" id="UP000199354">
    <property type="component" value="Unassembled WGS sequence"/>
</dbReference>